<evidence type="ECO:0000313" key="1">
    <source>
        <dbReference type="EMBL" id="CAG9287284.1"/>
    </source>
</evidence>
<dbReference type="EMBL" id="OU594966">
    <property type="protein sequence ID" value="CAG9287284.1"/>
    <property type="molecule type" value="Genomic_DNA"/>
</dbReference>
<reference evidence="1" key="1">
    <citation type="submission" date="2022-02" db="EMBL/GenBank/DDBJ databases">
        <authorList>
            <person name="Giguere J D."/>
        </authorList>
    </citation>
    <scope>NUCLEOTIDE SEQUENCE</scope>
    <source>
        <strain evidence="1">CCAP 1055/1</strain>
    </source>
</reference>
<dbReference type="AlphaFoldDB" id="A0A8J9SDG6"/>
<gene>
    <name evidence="1" type="ORF">PTTT1_LOCUS35052</name>
</gene>
<name>A0A8J9SDG6_PHATR</name>
<sequence length="173" mass="18919">MPAKRRNYAATIFLTATALLIGDTVALTSGRALSRSASDRYAHRGIPCQSSSALLLKDGSRDSADKNSPQRQQEMLMEELSKIGAEKIAGLGVVERAKRAMLAEAIEDRIFHLTEEIEVLLEKNGTLAAQNRDRAIELAQQTKGLQVQYHELVSGQPSSVLQSLEALDSNEEE</sequence>
<proteinExistence type="predicted"/>
<dbReference type="Proteomes" id="UP000836788">
    <property type="component" value="Chromosome 25"/>
</dbReference>
<organism evidence="1">
    <name type="scientific">Phaeodactylum tricornutum</name>
    <name type="common">Diatom</name>
    <dbReference type="NCBI Taxonomy" id="2850"/>
    <lineage>
        <taxon>Eukaryota</taxon>
        <taxon>Sar</taxon>
        <taxon>Stramenopiles</taxon>
        <taxon>Ochrophyta</taxon>
        <taxon>Bacillariophyta</taxon>
        <taxon>Bacillariophyceae</taxon>
        <taxon>Bacillariophycidae</taxon>
        <taxon>Naviculales</taxon>
        <taxon>Phaeodactylaceae</taxon>
        <taxon>Phaeodactylum</taxon>
    </lineage>
</organism>
<accession>A0A8J9SDG6</accession>
<protein>
    <submittedName>
        <fullName evidence="1">Uncharacterized protein</fullName>
    </submittedName>
</protein>